<comment type="caution">
    <text evidence="2">The sequence shown here is derived from an EMBL/GenBank/DDBJ whole genome shotgun (WGS) entry which is preliminary data.</text>
</comment>
<name>A0ABV0ESV3_9ENTE</name>
<sequence>MAILLTLLIDLLTVILFVFRITTSNQVILIIGGVIQLMFFIDLVAILLLRTKYVPLPAAEAVDMARRRSRREKKRPGGLFIGLSCLVSAAILIFYLVTLASLFL</sequence>
<keyword evidence="3" id="KW-1185">Reference proteome</keyword>
<feature type="transmembrane region" description="Helical" evidence="1">
    <location>
        <begin position="27"/>
        <end position="49"/>
    </location>
</feature>
<evidence type="ECO:0000313" key="2">
    <source>
        <dbReference type="EMBL" id="MEO1770407.1"/>
    </source>
</evidence>
<keyword evidence="1" id="KW-0812">Transmembrane</keyword>
<keyword evidence="1" id="KW-1133">Transmembrane helix</keyword>
<reference evidence="2 3" key="1">
    <citation type="submission" date="2021-03" db="EMBL/GenBank/DDBJ databases">
        <authorList>
            <person name="Gilmore M.S."/>
            <person name="Schwartzman J."/>
            <person name="Van Tyne D."/>
            <person name="Martin M."/>
            <person name="Earl A.M."/>
            <person name="Manson A.L."/>
            <person name="Straub T."/>
            <person name="Salamzade R."/>
            <person name="Saavedra J."/>
            <person name="Lebreton F."/>
            <person name="Prichula J."/>
            <person name="Schaufler K."/>
            <person name="Gaca A."/>
            <person name="Sgardioli B."/>
            <person name="Wagenaar J."/>
            <person name="Strong T."/>
        </authorList>
    </citation>
    <scope>NUCLEOTIDE SEQUENCE [LARGE SCALE GENOMIC DNA]</scope>
    <source>
        <strain evidence="2 3">665A</strain>
    </source>
</reference>
<accession>A0ABV0ESV3</accession>
<protein>
    <submittedName>
        <fullName evidence="2">Uncharacterized protein</fullName>
    </submittedName>
</protein>
<organism evidence="2 3">
    <name type="scientific">Candidatus Enterococcus ferrettii</name>
    <dbReference type="NCBI Taxonomy" id="2815324"/>
    <lineage>
        <taxon>Bacteria</taxon>
        <taxon>Bacillati</taxon>
        <taxon>Bacillota</taxon>
        <taxon>Bacilli</taxon>
        <taxon>Lactobacillales</taxon>
        <taxon>Enterococcaceae</taxon>
        <taxon>Enterococcus</taxon>
    </lineage>
</organism>
<dbReference type="EMBL" id="JAFREL020000002">
    <property type="protein sequence ID" value="MEO1770407.1"/>
    <property type="molecule type" value="Genomic_DNA"/>
</dbReference>
<evidence type="ECO:0000313" key="3">
    <source>
        <dbReference type="Proteomes" id="UP000664357"/>
    </source>
</evidence>
<feature type="transmembrane region" description="Helical" evidence="1">
    <location>
        <begin position="77"/>
        <end position="103"/>
    </location>
</feature>
<proteinExistence type="predicted"/>
<dbReference type="RefSeq" id="WP_207703153.1">
    <property type="nucleotide sequence ID" value="NZ_JAFREL020000002.1"/>
</dbReference>
<gene>
    <name evidence="2" type="ORF">JZO67_002359</name>
</gene>
<keyword evidence="1" id="KW-0472">Membrane</keyword>
<reference evidence="2 3" key="2">
    <citation type="submission" date="2024-02" db="EMBL/GenBank/DDBJ databases">
        <title>The Genome Sequence of Enterococcus sp. DIV0159.</title>
        <authorList>
            <person name="Earl A."/>
            <person name="Manson A."/>
            <person name="Gilmore M."/>
            <person name="Sanders J."/>
            <person name="Shea T."/>
            <person name="Howe W."/>
            <person name="Livny J."/>
            <person name="Cuomo C."/>
            <person name="Neafsey D."/>
            <person name="Birren B."/>
        </authorList>
    </citation>
    <scope>NUCLEOTIDE SEQUENCE [LARGE SCALE GENOMIC DNA]</scope>
    <source>
        <strain evidence="2 3">665A</strain>
    </source>
</reference>
<dbReference type="Proteomes" id="UP000664357">
    <property type="component" value="Unassembled WGS sequence"/>
</dbReference>
<evidence type="ECO:0000256" key="1">
    <source>
        <dbReference type="SAM" id="Phobius"/>
    </source>
</evidence>